<feature type="domain" description="PhoU" evidence="3">
    <location>
        <begin position="127"/>
        <end position="210"/>
    </location>
</feature>
<accession>A0ABP8XL23</accession>
<name>A0ABP8XL23_9ACTN</name>
<dbReference type="PANTHER" id="PTHR42930:SF3">
    <property type="entry name" value="PHOSPHATE-SPECIFIC TRANSPORT SYSTEM ACCESSORY PROTEIN PHOU"/>
    <property type="match status" value="1"/>
</dbReference>
<evidence type="ECO:0000259" key="3">
    <source>
        <dbReference type="Pfam" id="PF01895"/>
    </source>
</evidence>
<comment type="caution">
    <text evidence="4">The sequence shown here is derived from an EMBL/GenBank/DDBJ whole genome shotgun (WGS) entry which is preliminary data.</text>
</comment>
<evidence type="ECO:0000256" key="1">
    <source>
        <dbReference type="ARBA" id="ARBA00022592"/>
    </source>
</evidence>
<dbReference type="InterPro" id="IPR026022">
    <property type="entry name" value="PhoU_dom"/>
</dbReference>
<comment type="similarity">
    <text evidence="2">Belongs to the PhoU family.</text>
</comment>
<keyword evidence="1 2" id="KW-0592">Phosphate transport</keyword>
<evidence type="ECO:0000256" key="2">
    <source>
        <dbReference type="PIRNR" id="PIRNR003107"/>
    </source>
</evidence>
<gene>
    <name evidence="4" type="primary">phoU</name>
    <name evidence="4" type="ORF">GCM10023349_29490</name>
</gene>
<reference evidence="5" key="1">
    <citation type="journal article" date="2019" name="Int. J. Syst. Evol. Microbiol.">
        <title>The Global Catalogue of Microorganisms (GCM) 10K type strain sequencing project: providing services to taxonomists for standard genome sequencing and annotation.</title>
        <authorList>
            <consortium name="The Broad Institute Genomics Platform"/>
            <consortium name="The Broad Institute Genome Sequencing Center for Infectious Disease"/>
            <person name="Wu L."/>
            <person name="Ma J."/>
        </authorList>
    </citation>
    <scope>NUCLEOTIDE SEQUENCE [LARGE SCALE GENOMIC DNA]</scope>
    <source>
        <strain evidence="5">JCM 18531</strain>
    </source>
</reference>
<proteinExistence type="inferred from homology"/>
<dbReference type="InterPro" id="IPR038078">
    <property type="entry name" value="PhoU-like_sf"/>
</dbReference>
<evidence type="ECO:0000313" key="4">
    <source>
        <dbReference type="EMBL" id="GAA4708795.1"/>
    </source>
</evidence>
<dbReference type="NCBIfam" id="TIGR02135">
    <property type="entry name" value="phoU_full"/>
    <property type="match status" value="1"/>
</dbReference>
<dbReference type="PANTHER" id="PTHR42930">
    <property type="entry name" value="PHOSPHATE-SPECIFIC TRANSPORT SYSTEM ACCESSORY PROTEIN PHOU"/>
    <property type="match status" value="1"/>
</dbReference>
<keyword evidence="5" id="KW-1185">Reference proteome</keyword>
<dbReference type="PIRSF" id="PIRSF003107">
    <property type="entry name" value="PhoU"/>
    <property type="match status" value="1"/>
</dbReference>
<comment type="function">
    <text evidence="2">Plays a role in the regulation of phosphate uptake.</text>
</comment>
<organism evidence="4 5">
    <name type="scientific">Nocardioides conyzicola</name>
    <dbReference type="NCBI Taxonomy" id="1651781"/>
    <lineage>
        <taxon>Bacteria</taxon>
        <taxon>Bacillati</taxon>
        <taxon>Actinomycetota</taxon>
        <taxon>Actinomycetes</taxon>
        <taxon>Propionibacteriales</taxon>
        <taxon>Nocardioidaceae</taxon>
        <taxon>Nocardioides</taxon>
    </lineage>
</organism>
<dbReference type="EMBL" id="BAABKM010000002">
    <property type="protein sequence ID" value="GAA4708795.1"/>
    <property type="molecule type" value="Genomic_DNA"/>
</dbReference>
<keyword evidence="2" id="KW-0813">Transport</keyword>
<evidence type="ECO:0000313" key="5">
    <source>
        <dbReference type="Proteomes" id="UP001499974"/>
    </source>
</evidence>
<comment type="subunit">
    <text evidence="2">Homodimer.</text>
</comment>
<feature type="domain" description="PhoU" evidence="3">
    <location>
        <begin position="27"/>
        <end position="109"/>
    </location>
</feature>
<sequence length="224" mass="24484">MPRVCAMREAFHEQLDGIFHDLAAICGNVEIAVRLATEALLTGDAEIAEKVISADVEIDRSRERVEDSAFLLLSLQQPVASDLRTVVAALRMVSELERMGDLSVHVAKIARLRVPNLAVPAAVRPIIERMALVAEDMVTRVSTIITERNVEDALALVSADEEMDQLRRASFAELLSTDWSHGVEAAVDVALLGRYYERIADHAVSVANRVIFVVTGENPSSVDA</sequence>
<dbReference type="Gene3D" id="1.20.58.220">
    <property type="entry name" value="Phosphate transport system protein phou homolog 2, domain 2"/>
    <property type="match status" value="1"/>
</dbReference>
<dbReference type="InterPro" id="IPR028366">
    <property type="entry name" value="PhoU"/>
</dbReference>
<keyword evidence="2" id="KW-0963">Cytoplasm</keyword>
<dbReference type="Proteomes" id="UP001499974">
    <property type="component" value="Unassembled WGS sequence"/>
</dbReference>
<dbReference type="SUPFAM" id="SSF109755">
    <property type="entry name" value="PhoU-like"/>
    <property type="match status" value="1"/>
</dbReference>
<comment type="subcellular location">
    <subcellularLocation>
        <location evidence="2">Cytoplasm</location>
    </subcellularLocation>
</comment>
<protein>
    <recommendedName>
        <fullName evidence="2">Phosphate-specific transport system accessory protein PhoU</fullName>
    </recommendedName>
</protein>
<dbReference type="Pfam" id="PF01895">
    <property type="entry name" value="PhoU"/>
    <property type="match status" value="2"/>
</dbReference>